<evidence type="ECO:0000313" key="3">
    <source>
        <dbReference type="EMBL" id="GIF26910.1"/>
    </source>
</evidence>
<dbReference type="EMBL" id="BOMY01000067">
    <property type="protein sequence ID" value="GIF26910.1"/>
    <property type="molecule type" value="Genomic_DNA"/>
</dbReference>
<name>A0A919NZ53_9ACTN</name>
<accession>A0A919NZ53</accession>
<protein>
    <submittedName>
        <fullName evidence="3">Uncharacterized protein</fullName>
    </submittedName>
</protein>
<evidence type="ECO:0000256" key="1">
    <source>
        <dbReference type="SAM" id="MobiDB-lite"/>
    </source>
</evidence>
<feature type="compositionally biased region" description="Pro residues" evidence="1">
    <location>
        <begin position="1"/>
        <end position="29"/>
    </location>
</feature>
<keyword evidence="2" id="KW-0812">Transmembrane</keyword>
<reference evidence="3" key="1">
    <citation type="submission" date="2021-01" db="EMBL/GenBank/DDBJ databases">
        <title>Whole genome shotgun sequence of Actinoplanes tereljensis NBRC 105297.</title>
        <authorList>
            <person name="Komaki H."/>
            <person name="Tamura T."/>
        </authorList>
    </citation>
    <scope>NUCLEOTIDE SEQUENCE</scope>
    <source>
        <strain evidence="3">NBRC 105297</strain>
    </source>
</reference>
<dbReference type="Proteomes" id="UP000623608">
    <property type="component" value="Unassembled WGS sequence"/>
</dbReference>
<dbReference type="RefSeq" id="WP_203814708.1">
    <property type="nucleotide sequence ID" value="NZ_BOMY01000067.1"/>
</dbReference>
<dbReference type="AlphaFoldDB" id="A0A919NZ53"/>
<organism evidence="3 4">
    <name type="scientific">Paractinoplanes tereljensis</name>
    <dbReference type="NCBI Taxonomy" id="571912"/>
    <lineage>
        <taxon>Bacteria</taxon>
        <taxon>Bacillati</taxon>
        <taxon>Actinomycetota</taxon>
        <taxon>Actinomycetes</taxon>
        <taxon>Micromonosporales</taxon>
        <taxon>Micromonosporaceae</taxon>
        <taxon>Paractinoplanes</taxon>
    </lineage>
</organism>
<proteinExistence type="predicted"/>
<sequence length="202" mass="20727">MQPEQPPSPWAPPGHPQHLPPPPDPPGQPGPAAWPTSVGYPPVYGPPVYGPPTHRGPNPLLLVGLVVAVVAAIVVGAAAVNAYARHSICTAMEDDASLGGTSARTSSGQYTQAELDDMHGEADDLRGRARMLLFDRDLRSAVNGLADDVDNIANLLGSTGSAENAALGSGFAELLMVAASVNGHARQAQRACGLPANGLLNN</sequence>
<evidence type="ECO:0000256" key="2">
    <source>
        <dbReference type="SAM" id="Phobius"/>
    </source>
</evidence>
<comment type="caution">
    <text evidence="3">The sequence shown here is derived from an EMBL/GenBank/DDBJ whole genome shotgun (WGS) entry which is preliminary data.</text>
</comment>
<feature type="transmembrane region" description="Helical" evidence="2">
    <location>
        <begin position="60"/>
        <end position="84"/>
    </location>
</feature>
<evidence type="ECO:0000313" key="4">
    <source>
        <dbReference type="Proteomes" id="UP000623608"/>
    </source>
</evidence>
<keyword evidence="4" id="KW-1185">Reference proteome</keyword>
<keyword evidence="2" id="KW-0472">Membrane</keyword>
<feature type="region of interest" description="Disordered" evidence="1">
    <location>
        <begin position="1"/>
        <end position="37"/>
    </location>
</feature>
<keyword evidence="2" id="KW-1133">Transmembrane helix</keyword>
<gene>
    <name evidence="3" type="ORF">Ate02nite_96400</name>
</gene>